<accession>A0AAW1CWX3</accession>
<dbReference type="AlphaFoldDB" id="A0AAW1CWX3"/>
<organism evidence="1 2">
    <name type="scientific">Rhynocoris fuscipes</name>
    <dbReference type="NCBI Taxonomy" id="488301"/>
    <lineage>
        <taxon>Eukaryota</taxon>
        <taxon>Metazoa</taxon>
        <taxon>Ecdysozoa</taxon>
        <taxon>Arthropoda</taxon>
        <taxon>Hexapoda</taxon>
        <taxon>Insecta</taxon>
        <taxon>Pterygota</taxon>
        <taxon>Neoptera</taxon>
        <taxon>Paraneoptera</taxon>
        <taxon>Hemiptera</taxon>
        <taxon>Heteroptera</taxon>
        <taxon>Panheteroptera</taxon>
        <taxon>Cimicomorpha</taxon>
        <taxon>Reduviidae</taxon>
        <taxon>Harpactorinae</taxon>
        <taxon>Harpactorini</taxon>
        <taxon>Rhynocoris</taxon>
    </lineage>
</organism>
<reference evidence="1 2" key="1">
    <citation type="submission" date="2022-12" db="EMBL/GenBank/DDBJ databases">
        <title>Chromosome-level genome assembly of true bugs.</title>
        <authorList>
            <person name="Ma L."/>
            <person name="Li H."/>
        </authorList>
    </citation>
    <scope>NUCLEOTIDE SEQUENCE [LARGE SCALE GENOMIC DNA]</scope>
    <source>
        <strain evidence="1">Lab_2022b</strain>
    </source>
</reference>
<proteinExistence type="predicted"/>
<sequence>MEQLYVEVLYTITNKVGASNNPYYQEDLFAYAQRAFGVTQEQHRRCLAIATEEKVRIRIFFNSNYLFYRMKTCSITCQEKKIRIRYLKLKSPKLKQFNELLLQLKAKETESNMAK</sequence>
<evidence type="ECO:0000313" key="2">
    <source>
        <dbReference type="Proteomes" id="UP001461498"/>
    </source>
</evidence>
<protein>
    <submittedName>
        <fullName evidence="1">Uncharacterized protein</fullName>
    </submittedName>
</protein>
<gene>
    <name evidence="1" type="ORF">O3M35_011616</name>
</gene>
<keyword evidence="2" id="KW-1185">Reference proteome</keyword>
<dbReference type="Proteomes" id="UP001461498">
    <property type="component" value="Unassembled WGS sequence"/>
</dbReference>
<comment type="caution">
    <text evidence="1">The sequence shown here is derived from an EMBL/GenBank/DDBJ whole genome shotgun (WGS) entry which is preliminary data.</text>
</comment>
<name>A0AAW1CWX3_9HEMI</name>
<evidence type="ECO:0000313" key="1">
    <source>
        <dbReference type="EMBL" id="KAK9502936.1"/>
    </source>
</evidence>
<dbReference type="EMBL" id="JAPXFL010000008">
    <property type="protein sequence ID" value="KAK9502936.1"/>
    <property type="molecule type" value="Genomic_DNA"/>
</dbReference>